<dbReference type="eggNOG" id="COG2972">
    <property type="taxonomic scope" value="Bacteria"/>
</dbReference>
<evidence type="ECO:0000313" key="3">
    <source>
        <dbReference type="EMBL" id="CCG99255.1"/>
    </source>
</evidence>
<feature type="transmembrane region" description="Helical" evidence="1">
    <location>
        <begin position="48"/>
        <end position="68"/>
    </location>
</feature>
<dbReference type="HOGENOM" id="CLU_020473_1_0_10"/>
<keyword evidence="4" id="KW-1185">Reference proteome</keyword>
<dbReference type="Pfam" id="PF06580">
    <property type="entry name" value="His_kinase"/>
    <property type="match status" value="1"/>
</dbReference>
<dbReference type="KEGG" id="fae:FAES_1245"/>
<evidence type="ECO:0000256" key="1">
    <source>
        <dbReference type="SAM" id="Phobius"/>
    </source>
</evidence>
<dbReference type="Proteomes" id="UP000011058">
    <property type="component" value="Chromosome"/>
</dbReference>
<feature type="transmembrane region" description="Helical" evidence="1">
    <location>
        <begin position="80"/>
        <end position="98"/>
    </location>
</feature>
<keyword evidence="3" id="KW-0808">Transferase</keyword>
<reference evidence="3 4" key="1">
    <citation type="journal article" date="2012" name="J. Bacteriol.">
        <title>Genome Sequence of Fibrella aestuarina BUZ 2T, a Filamentous Marine Bacterium.</title>
        <authorList>
            <person name="Filippini M."/>
            <person name="Qi W."/>
            <person name="Blom J."/>
            <person name="Goesmann A."/>
            <person name="Smits T.H."/>
            <person name="Bagheri H.C."/>
        </authorList>
    </citation>
    <scope>NUCLEOTIDE SEQUENCE [LARGE SCALE GENOMIC DNA]</scope>
    <source>
        <strain evidence="4">BUZ 2T</strain>
    </source>
</reference>
<dbReference type="GO" id="GO:0016020">
    <property type="term" value="C:membrane"/>
    <property type="evidence" value="ECO:0007669"/>
    <property type="project" value="InterPro"/>
</dbReference>
<feature type="domain" description="Signal transduction histidine kinase internal region" evidence="2">
    <location>
        <begin position="201"/>
        <end position="278"/>
    </location>
</feature>
<keyword evidence="1" id="KW-0812">Transmembrane</keyword>
<dbReference type="PANTHER" id="PTHR34220:SF7">
    <property type="entry name" value="SENSOR HISTIDINE KINASE YPDA"/>
    <property type="match status" value="1"/>
</dbReference>
<evidence type="ECO:0000313" key="4">
    <source>
        <dbReference type="Proteomes" id="UP000011058"/>
    </source>
</evidence>
<proteinExistence type="predicted"/>
<evidence type="ECO:0000259" key="2">
    <source>
        <dbReference type="Pfam" id="PF06580"/>
    </source>
</evidence>
<dbReference type="GO" id="GO:0000155">
    <property type="term" value="F:phosphorelay sensor kinase activity"/>
    <property type="evidence" value="ECO:0007669"/>
    <property type="project" value="InterPro"/>
</dbReference>
<feature type="transmembrane region" description="Helical" evidence="1">
    <location>
        <begin position="110"/>
        <end position="133"/>
    </location>
</feature>
<dbReference type="EMBL" id="HE796683">
    <property type="protein sequence ID" value="CCG99255.1"/>
    <property type="molecule type" value="Genomic_DNA"/>
</dbReference>
<organism evidence="3 4">
    <name type="scientific">Fibrella aestuarina BUZ 2</name>
    <dbReference type="NCBI Taxonomy" id="1166018"/>
    <lineage>
        <taxon>Bacteria</taxon>
        <taxon>Pseudomonadati</taxon>
        <taxon>Bacteroidota</taxon>
        <taxon>Cytophagia</taxon>
        <taxon>Cytophagales</taxon>
        <taxon>Spirosomataceae</taxon>
        <taxon>Fibrella</taxon>
    </lineage>
</organism>
<dbReference type="EC" id="2.7.3.-" evidence="3"/>
<dbReference type="PATRIC" id="fig|1166018.3.peg.2971"/>
<keyword evidence="1" id="KW-1133">Transmembrane helix</keyword>
<dbReference type="STRING" id="1166018.FAES_1245"/>
<protein>
    <submittedName>
        <fullName evidence="3">Signal transduction histidine kinase, LytS</fullName>
        <ecNumber evidence="3">2.7.3.-</ecNumber>
    </submittedName>
</protein>
<feature type="transmembrane region" description="Helical" evidence="1">
    <location>
        <begin position="157"/>
        <end position="177"/>
    </location>
</feature>
<name>I0K552_9BACT</name>
<gene>
    <name evidence="3" type="ORF">FAES_1245</name>
</gene>
<keyword evidence="3" id="KW-0418">Kinase</keyword>
<dbReference type="AlphaFoldDB" id="I0K552"/>
<sequence>MGVVKLDNAKLSVKIRAVKSIIPGSDWPIRIPHLPRMLAWFQRYGRTILLHLLAWFLHFTVNNLLLFIGDYHQITPQRTLFTYSLAALLFYANTYLVVQPQVARKQYIRLLLYTVVLLAVFIGLRYLLFYYYFPAVGYVNEYSSFSTMFSKFLPDSIWIALQYLLFSYGYWFALDTIRLERQKQRMQHDMLQLEQAKVQSELAFLRVQLNPHFIFNTLNFFYSEALNTSTRLADAIFELATMMRTVMQLSSKSLVTVEHELNYIRHYINLQRLRFGDQMNLELTVEGDELEAHLSILPLILISLIENIFKYGDLSDVNNPATVRIVLDDNSLSYYGNNAKKEFPTYSQGGVGMKNIEKQLTIFYDDMYDLKVQETKNFYAVEIHINFTEVDKKVAKHQVVHE</sequence>
<accession>I0K552</accession>
<dbReference type="InterPro" id="IPR010559">
    <property type="entry name" value="Sig_transdc_His_kin_internal"/>
</dbReference>
<keyword evidence="1" id="KW-0472">Membrane</keyword>
<dbReference type="InterPro" id="IPR050640">
    <property type="entry name" value="Bact_2-comp_sensor_kinase"/>
</dbReference>
<dbReference type="PANTHER" id="PTHR34220">
    <property type="entry name" value="SENSOR HISTIDINE KINASE YPDA"/>
    <property type="match status" value="1"/>
</dbReference>